<accession>A0A2W6NPG2</accession>
<dbReference type="SUPFAM" id="SSF52172">
    <property type="entry name" value="CheY-like"/>
    <property type="match status" value="1"/>
</dbReference>
<dbReference type="Gene3D" id="3.40.50.2300">
    <property type="match status" value="1"/>
</dbReference>
<dbReference type="InterPro" id="IPR011006">
    <property type="entry name" value="CheY-like_superfamily"/>
</dbReference>
<evidence type="ECO:0000256" key="8">
    <source>
        <dbReference type="PROSITE-ProRule" id="PRU01091"/>
    </source>
</evidence>
<reference evidence="11 12" key="1">
    <citation type="submission" date="2018-06" db="EMBL/GenBank/DDBJ databases">
        <title>Isolation of heavy metals resistant Paenibacillus silvae NC2 from Gold-Copper mine in ZiJin, China.</title>
        <authorList>
            <person name="Xu J."/>
            <person name="Mazhar H.S."/>
            <person name="Rensing C."/>
        </authorList>
    </citation>
    <scope>NUCLEOTIDE SEQUENCE [LARGE SCALE GENOMIC DNA]</scope>
    <source>
        <strain evidence="11 12">NC2</strain>
    </source>
</reference>
<dbReference type="CDD" id="cd17574">
    <property type="entry name" value="REC_OmpR"/>
    <property type="match status" value="1"/>
</dbReference>
<evidence type="ECO:0000313" key="11">
    <source>
        <dbReference type="EMBL" id="PZT57772.1"/>
    </source>
</evidence>
<dbReference type="Pfam" id="PF00486">
    <property type="entry name" value="Trans_reg_C"/>
    <property type="match status" value="1"/>
</dbReference>
<evidence type="ECO:0000313" key="12">
    <source>
        <dbReference type="Proteomes" id="UP000249204"/>
    </source>
</evidence>
<sequence length="248" mass="28845">MRPCNTCETERNYAVAQPASILLVDDEQDIIKLMEIYFANEGYRILKANDGMQALKLLETEVIDLIILDVMMPNMDGIEACMKIREQQKMPIIMLSAKSTDIDKITGLSIGADDYVTKPFNPLELVARAKSQLRRYHTFNDGRESREYEWVIDDLVINTDTHEVWVDEKAVHLTPREFAVLELLARHQGSVLSMEQIYRQVWKEEFMESNNTVMVHIRKLREKIEPDSKHPKFIQTVWGVGYKMIKPQ</sequence>
<keyword evidence="4" id="KW-0805">Transcription regulation</keyword>
<evidence type="ECO:0000256" key="5">
    <source>
        <dbReference type="ARBA" id="ARBA00023125"/>
    </source>
</evidence>
<feature type="modified residue" description="4-aspartylphosphate" evidence="7">
    <location>
        <position position="69"/>
    </location>
</feature>
<evidence type="ECO:0000256" key="6">
    <source>
        <dbReference type="ARBA" id="ARBA00023163"/>
    </source>
</evidence>
<evidence type="ECO:0000259" key="9">
    <source>
        <dbReference type="PROSITE" id="PS50110"/>
    </source>
</evidence>
<dbReference type="InterPro" id="IPR001867">
    <property type="entry name" value="OmpR/PhoB-type_DNA-bd"/>
</dbReference>
<dbReference type="CDD" id="cd00383">
    <property type="entry name" value="trans_reg_C"/>
    <property type="match status" value="1"/>
</dbReference>
<proteinExistence type="predicted"/>
<dbReference type="SMART" id="SM00448">
    <property type="entry name" value="REC"/>
    <property type="match status" value="1"/>
</dbReference>
<keyword evidence="2 7" id="KW-0597">Phosphoprotein</keyword>
<evidence type="ECO:0000256" key="4">
    <source>
        <dbReference type="ARBA" id="ARBA00023015"/>
    </source>
</evidence>
<protein>
    <submittedName>
        <fullName evidence="11">DNA-binding response regulator</fullName>
    </submittedName>
</protein>
<dbReference type="InterPro" id="IPR001789">
    <property type="entry name" value="Sig_transdc_resp-reg_receiver"/>
</dbReference>
<dbReference type="InterPro" id="IPR036388">
    <property type="entry name" value="WH-like_DNA-bd_sf"/>
</dbReference>
<evidence type="ECO:0000256" key="3">
    <source>
        <dbReference type="ARBA" id="ARBA00023012"/>
    </source>
</evidence>
<dbReference type="PANTHER" id="PTHR48111">
    <property type="entry name" value="REGULATOR OF RPOS"/>
    <property type="match status" value="1"/>
</dbReference>
<dbReference type="PROSITE" id="PS50110">
    <property type="entry name" value="RESPONSE_REGULATORY"/>
    <property type="match status" value="1"/>
</dbReference>
<gene>
    <name evidence="11" type="ORF">DN757_00040</name>
</gene>
<dbReference type="PANTHER" id="PTHR48111:SF2">
    <property type="entry name" value="RESPONSE REGULATOR SAER"/>
    <property type="match status" value="1"/>
</dbReference>
<dbReference type="RefSeq" id="WP_111268239.1">
    <property type="nucleotide sequence ID" value="NZ_QKWW01000001.1"/>
</dbReference>
<dbReference type="PROSITE" id="PS51755">
    <property type="entry name" value="OMPR_PHOB"/>
    <property type="match status" value="1"/>
</dbReference>
<keyword evidence="6" id="KW-0804">Transcription</keyword>
<feature type="domain" description="OmpR/PhoB-type" evidence="10">
    <location>
        <begin position="147"/>
        <end position="246"/>
    </location>
</feature>
<organism evidence="11 12">
    <name type="scientific">Paenibacillus silvae</name>
    <dbReference type="NCBI Taxonomy" id="1325358"/>
    <lineage>
        <taxon>Bacteria</taxon>
        <taxon>Bacillati</taxon>
        <taxon>Bacillota</taxon>
        <taxon>Bacilli</taxon>
        <taxon>Bacillales</taxon>
        <taxon>Paenibacillaceae</taxon>
        <taxon>Paenibacillus</taxon>
    </lineage>
</organism>
<evidence type="ECO:0000256" key="1">
    <source>
        <dbReference type="ARBA" id="ARBA00004496"/>
    </source>
</evidence>
<evidence type="ECO:0000256" key="2">
    <source>
        <dbReference type="ARBA" id="ARBA00022553"/>
    </source>
</evidence>
<dbReference type="GO" id="GO:0000976">
    <property type="term" value="F:transcription cis-regulatory region binding"/>
    <property type="evidence" value="ECO:0007669"/>
    <property type="project" value="TreeGrafter"/>
</dbReference>
<dbReference type="FunFam" id="3.40.50.2300:FF:000001">
    <property type="entry name" value="DNA-binding response regulator PhoB"/>
    <property type="match status" value="1"/>
</dbReference>
<dbReference type="Pfam" id="PF00072">
    <property type="entry name" value="Response_reg"/>
    <property type="match status" value="1"/>
</dbReference>
<keyword evidence="5 8" id="KW-0238">DNA-binding</keyword>
<dbReference type="AlphaFoldDB" id="A0A2W6NPG2"/>
<name>A0A2W6NPG2_9BACL</name>
<keyword evidence="3" id="KW-0902">Two-component regulatory system</keyword>
<dbReference type="Gene3D" id="6.10.250.690">
    <property type="match status" value="1"/>
</dbReference>
<dbReference type="Proteomes" id="UP000249204">
    <property type="component" value="Unassembled WGS sequence"/>
</dbReference>
<dbReference type="GO" id="GO:0006355">
    <property type="term" value="P:regulation of DNA-templated transcription"/>
    <property type="evidence" value="ECO:0007669"/>
    <property type="project" value="InterPro"/>
</dbReference>
<dbReference type="EMBL" id="QKWW01000001">
    <property type="protein sequence ID" value="PZT57772.1"/>
    <property type="molecule type" value="Genomic_DNA"/>
</dbReference>
<feature type="domain" description="Response regulatory" evidence="9">
    <location>
        <begin position="20"/>
        <end position="133"/>
    </location>
</feature>
<comment type="caution">
    <text evidence="11">The sequence shown here is derived from an EMBL/GenBank/DDBJ whole genome shotgun (WGS) entry which is preliminary data.</text>
</comment>
<dbReference type="GO" id="GO:0032993">
    <property type="term" value="C:protein-DNA complex"/>
    <property type="evidence" value="ECO:0007669"/>
    <property type="project" value="TreeGrafter"/>
</dbReference>
<dbReference type="InterPro" id="IPR039420">
    <property type="entry name" value="WalR-like"/>
</dbReference>
<dbReference type="SMART" id="SM00862">
    <property type="entry name" value="Trans_reg_C"/>
    <property type="match status" value="1"/>
</dbReference>
<evidence type="ECO:0000259" key="10">
    <source>
        <dbReference type="PROSITE" id="PS51755"/>
    </source>
</evidence>
<dbReference type="GO" id="GO:0005829">
    <property type="term" value="C:cytosol"/>
    <property type="evidence" value="ECO:0007669"/>
    <property type="project" value="TreeGrafter"/>
</dbReference>
<dbReference type="Gene3D" id="1.10.10.10">
    <property type="entry name" value="Winged helix-like DNA-binding domain superfamily/Winged helix DNA-binding domain"/>
    <property type="match status" value="1"/>
</dbReference>
<comment type="subcellular location">
    <subcellularLocation>
        <location evidence="1">Cytoplasm</location>
    </subcellularLocation>
</comment>
<dbReference type="GO" id="GO:0000156">
    <property type="term" value="F:phosphorelay response regulator activity"/>
    <property type="evidence" value="ECO:0007669"/>
    <property type="project" value="TreeGrafter"/>
</dbReference>
<feature type="DNA-binding region" description="OmpR/PhoB-type" evidence="8">
    <location>
        <begin position="147"/>
        <end position="246"/>
    </location>
</feature>
<evidence type="ECO:0000256" key="7">
    <source>
        <dbReference type="PROSITE-ProRule" id="PRU00169"/>
    </source>
</evidence>
<dbReference type="FunFam" id="1.10.10.10:FF:000018">
    <property type="entry name" value="DNA-binding response regulator ResD"/>
    <property type="match status" value="1"/>
</dbReference>